<keyword evidence="1" id="KW-0812">Transmembrane</keyword>
<dbReference type="AlphaFoldDB" id="A0A1E3P4M6"/>
<dbReference type="GO" id="GO:0061630">
    <property type="term" value="F:ubiquitin protein ligase activity"/>
    <property type="evidence" value="ECO:0007669"/>
    <property type="project" value="TreeGrafter"/>
</dbReference>
<dbReference type="GeneID" id="30200698"/>
<keyword evidence="1" id="KW-0472">Membrane</keyword>
<feature type="transmembrane region" description="Helical" evidence="1">
    <location>
        <begin position="196"/>
        <end position="216"/>
    </location>
</feature>
<reference evidence="2 3" key="1">
    <citation type="journal article" date="2016" name="Proc. Natl. Acad. Sci. U.S.A.">
        <title>Comparative genomics of biotechnologically important yeasts.</title>
        <authorList>
            <person name="Riley R."/>
            <person name="Haridas S."/>
            <person name="Wolfe K.H."/>
            <person name="Lopes M.R."/>
            <person name="Hittinger C.T."/>
            <person name="Goeker M."/>
            <person name="Salamov A.A."/>
            <person name="Wisecaver J.H."/>
            <person name="Long T.M."/>
            <person name="Calvey C.H."/>
            <person name="Aerts A.L."/>
            <person name="Barry K.W."/>
            <person name="Choi C."/>
            <person name="Clum A."/>
            <person name="Coughlan A.Y."/>
            <person name="Deshpande S."/>
            <person name="Douglass A.P."/>
            <person name="Hanson S.J."/>
            <person name="Klenk H.-P."/>
            <person name="LaButti K.M."/>
            <person name="Lapidus A."/>
            <person name="Lindquist E.A."/>
            <person name="Lipzen A.M."/>
            <person name="Meier-Kolthoff J.P."/>
            <person name="Ohm R.A."/>
            <person name="Otillar R.P."/>
            <person name="Pangilinan J.L."/>
            <person name="Peng Y."/>
            <person name="Rokas A."/>
            <person name="Rosa C.A."/>
            <person name="Scheuner C."/>
            <person name="Sibirny A.A."/>
            <person name="Slot J.C."/>
            <person name="Stielow J.B."/>
            <person name="Sun H."/>
            <person name="Kurtzman C.P."/>
            <person name="Blackwell M."/>
            <person name="Grigoriev I.V."/>
            <person name="Jeffries T.W."/>
        </authorList>
    </citation>
    <scope>NUCLEOTIDE SEQUENCE [LARGE SCALE GENOMIC DNA]</scope>
    <source>
        <strain evidence="3">ATCC 58044 / CBS 1984 / NCYC 433 / NRRL Y-366-8</strain>
    </source>
</reference>
<feature type="transmembrane region" description="Helical" evidence="1">
    <location>
        <begin position="141"/>
        <end position="160"/>
    </location>
</feature>
<keyword evidence="1" id="KW-1133">Transmembrane helix</keyword>
<dbReference type="PANTHER" id="PTHR22696">
    <property type="entry name" value="E3 UBIQUITIN-PROTEIN LIGASE RNF26"/>
    <property type="match status" value="1"/>
</dbReference>
<organism evidence="2 3">
    <name type="scientific">Wickerhamomyces anomalus (strain ATCC 58044 / CBS 1984 / NCYC 433 / NRRL Y-366-8)</name>
    <name type="common">Yeast</name>
    <name type="synonym">Hansenula anomala</name>
    <dbReference type="NCBI Taxonomy" id="683960"/>
    <lineage>
        <taxon>Eukaryota</taxon>
        <taxon>Fungi</taxon>
        <taxon>Dikarya</taxon>
        <taxon>Ascomycota</taxon>
        <taxon>Saccharomycotina</taxon>
        <taxon>Saccharomycetes</taxon>
        <taxon>Phaffomycetales</taxon>
        <taxon>Wickerhamomycetaceae</taxon>
        <taxon>Wickerhamomyces</taxon>
    </lineage>
</organism>
<dbReference type="STRING" id="683960.A0A1E3P4M6"/>
<evidence type="ECO:0008006" key="4">
    <source>
        <dbReference type="Google" id="ProtNLM"/>
    </source>
</evidence>
<dbReference type="Pfam" id="PF13920">
    <property type="entry name" value="zf-C3HC4_3"/>
    <property type="match status" value="1"/>
</dbReference>
<dbReference type="PANTHER" id="PTHR22696:SF1">
    <property type="entry name" value="E3 UBIQUITIN-PROTEIN LIGASE RNF26"/>
    <property type="match status" value="1"/>
</dbReference>
<dbReference type="Gene3D" id="3.30.40.10">
    <property type="entry name" value="Zinc/RING finger domain, C3HC4 (zinc finger)"/>
    <property type="match status" value="1"/>
</dbReference>
<feature type="transmembrane region" description="Helical" evidence="1">
    <location>
        <begin position="261"/>
        <end position="280"/>
    </location>
</feature>
<dbReference type="GO" id="GO:0016567">
    <property type="term" value="P:protein ubiquitination"/>
    <property type="evidence" value="ECO:0007669"/>
    <property type="project" value="TreeGrafter"/>
</dbReference>
<dbReference type="EMBL" id="KV454210">
    <property type="protein sequence ID" value="ODQ60303.1"/>
    <property type="molecule type" value="Genomic_DNA"/>
</dbReference>
<gene>
    <name evidence="2" type="ORF">WICANDRAFT_62868</name>
</gene>
<sequence>MSSTTLNNITTTEFNTSYINKSSQSWFVPRIFNSFTKAVEQQAKDAIPDRNATLSFGYLVSPYAGACMTMAIILNRTVVFASSRRNINRLSTVPKIALRIISIAVLIKALWDIFMQFTVITPDVRKFVGAFVSGEVPEVNIFLWRIFISLCISQFIETFVSITSNQSALNDTGLTLFEHSLAFQECQFLSIPSSQLLFICLFSIINQLVIHTLGIANLKKYQLIPSTVLGVSFLIFYCYNIYTGGLVFFPTVVIVSIIPQFLVFSIIFLCLLIYFLAVLVNQDSSGLTYTTMVRNLKSSINLQLNDDFHSALMRFGYIMFNAVEKEEYVNELSNLTLPSTTYLESNGHLVSGYLNNVQSNPELSSQQSQKVVDDDEFKNSNFARRMVNCAKLMGGIVRLVFKKKKKPTNDLPASISDQPKAFSNYEINSDITPSDYKLFLSNDSKSLLPENDSSEDFVYESESDIDPLDFESDIEDIDEIESPGYLSSAAMARLYDSGNLAQSIATESPTKQRSHSKAIDELIGSNDLLELITPKNIEQVSFLNSLRTHMIEDKRLTRSSYSEINQDELLREVILQNRTDHHNHSHHEEPQELACVVCQTNNREIIVWPCKCFALCENCRISLGVRGFSICVCCRRKVDGYSKIYIP</sequence>
<keyword evidence="3" id="KW-1185">Reference proteome</keyword>
<feature type="transmembrane region" description="Helical" evidence="1">
    <location>
        <begin position="96"/>
        <end position="121"/>
    </location>
</feature>
<evidence type="ECO:0000313" key="2">
    <source>
        <dbReference type="EMBL" id="ODQ60303.1"/>
    </source>
</evidence>
<protein>
    <recommendedName>
        <fullName evidence="4">RING-type domain-containing protein</fullName>
    </recommendedName>
</protein>
<dbReference type="OrthoDB" id="66726at2759"/>
<accession>A0A1E3P4M6</accession>
<proteinExistence type="predicted"/>
<evidence type="ECO:0000256" key="1">
    <source>
        <dbReference type="SAM" id="Phobius"/>
    </source>
</evidence>
<dbReference type="Proteomes" id="UP000094112">
    <property type="component" value="Unassembled WGS sequence"/>
</dbReference>
<evidence type="ECO:0000313" key="3">
    <source>
        <dbReference type="Proteomes" id="UP000094112"/>
    </source>
</evidence>
<dbReference type="CDD" id="cd16616">
    <property type="entry name" value="mRING-HC-C4C4_Asi1p-like"/>
    <property type="match status" value="1"/>
</dbReference>
<dbReference type="GO" id="GO:0006511">
    <property type="term" value="P:ubiquitin-dependent protein catabolic process"/>
    <property type="evidence" value="ECO:0007669"/>
    <property type="project" value="TreeGrafter"/>
</dbReference>
<name>A0A1E3P4M6_WICAA</name>
<dbReference type="InterPro" id="IPR013083">
    <property type="entry name" value="Znf_RING/FYVE/PHD"/>
</dbReference>
<feature type="transmembrane region" description="Helical" evidence="1">
    <location>
        <begin position="56"/>
        <end position="75"/>
    </location>
</feature>
<feature type="transmembrane region" description="Helical" evidence="1">
    <location>
        <begin position="228"/>
        <end position="249"/>
    </location>
</feature>
<dbReference type="RefSeq" id="XP_019039510.1">
    <property type="nucleotide sequence ID" value="XM_019183452.1"/>
</dbReference>